<dbReference type="InterPro" id="IPR002156">
    <property type="entry name" value="RNaseH_domain"/>
</dbReference>
<evidence type="ECO:0000256" key="1">
    <source>
        <dbReference type="ARBA" id="ARBA00009452"/>
    </source>
</evidence>
<dbReference type="PROSITE" id="PS00141">
    <property type="entry name" value="ASP_PROTEASE"/>
    <property type="match status" value="1"/>
</dbReference>
<dbReference type="FunFam" id="3.30.70.270:FF:000020">
    <property type="entry name" value="Transposon Tf2-6 polyprotein-like Protein"/>
    <property type="match status" value="1"/>
</dbReference>
<feature type="coiled-coil region" evidence="12">
    <location>
        <begin position="310"/>
        <end position="657"/>
    </location>
</feature>
<feature type="compositionally biased region" description="Basic and acidic residues" evidence="13">
    <location>
        <begin position="234"/>
        <end position="243"/>
    </location>
</feature>
<keyword evidence="10 12" id="KW-0175">Coiled coil</keyword>
<dbReference type="InterPro" id="IPR041577">
    <property type="entry name" value="RT_RNaseH_2"/>
</dbReference>
<proteinExistence type="inferred from homology"/>
<dbReference type="Gene3D" id="3.30.70.270">
    <property type="match status" value="2"/>
</dbReference>
<gene>
    <name evidence="18" type="ORF">DUI87_12402</name>
</gene>
<comment type="similarity">
    <text evidence="1">Belongs to the cytospin-A family.</text>
</comment>
<keyword evidence="6" id="KW-0460">Magnesium</keyword>
<dbReference type="GO" id="GO:0004190">
    <property type="term" value="F:aspartic-type endopeptidase activity"/>
    <property type="evidence" value="ECO:0007669"/>
    <property type="project" value="InterPro"/>
</dbReference>
<evidence type="ECO:0000256" key="7">
    <source>
        <dbReference type="ARBA" id="ARBA00022884"/>
    </source>
</evidence>
<dbReference type="Gene3D" id="1.10.418.10">
    <property type="entry name" value="Calponin-like domain"/>
    <property type="match status" value="1"/>
</dbReference>
<keyword evidence="14" id="KW-0812">Transmembrane</keyword>
<dbReference type="EC" id="3.1.26.4" evidence="3"/>
<feature type="coiled-coil region" evidence="12">
    <location>
        <begin position="167"/>
        <end position="201"/>
    </location>
</feature>
<keyword evidence="5" id="KW-0548">Nucleotidyltransferase</keyword>
<evidence type="ECO:0000313" key="19">
    <source>
        <dbReference type="Proteomes" id="UP000269221"/>
    </source>
</evidence>
<dbReference type="InterPro" id="IPR001969">
    <property type="entry name" value="Aspartic_peptidase_AS"/>
</dbReference>
<evidence type="ECO:0000256" key="6">
    <source>
        <dbReference type="ARBA" id="ARBA00022842"/>
    </source>
</evidence>
<feature type="region of interest" description="Disordered" evidence="13">
    <location>
        <begin position="980"/>
        <end position="1107"/>
    </location>
</feature>
<dbReference type="SUPFAM" id="SSF50630">
    <property type="entry name" value="Acid proteases"/>
    <property type="match status" value="1"/>
</dbReference>
<feature type="region of interest" description="Disordered" evidence="13">
    <location>
        <begin position="26"/>
        <end position="107"/>
    </location>
</feature>
<reference evidence="18 19" key="1">
    <citation type="submission" date="2018-07" db="EMBL/GenBank/DDBJ databases">
        <title>A high quality draft genome assembly of the barn swallow (H. rustica rustica).</title>
        <authorList>
            <person name="Formenti G."/>
            <person name="Chiara M."/>
            <person name="Poveda L."/>
            <person name="Francoijs K.-J."/>
            <person name="Bonisoli-Alquati A."/>
            <person name="Canova L."/>
            <person name="Gianfranceschi L."/>
            <person name="Horner D.S."/>
            <person name="Saino N."/>
        </authorList>
    </citation>
    <scope>NUCLEOTIDE SEQUENCE [LARGE SCALE GENOMIC DNA]</scope>
    <source>
        <strain evidence="18">Chelidonia</strain>
        <tissue evidence="18">Blood</tissue>
    </source>
</reference>
<keyword evidence="7" id="KW-0694">RNA-binding</keyword>
<keyword evidence="14" id="KW-1133">Transmembrane helix</keyword>
<dbReference type="InterPro" id="IPR021109">
    <property type="entry name" value="Peptidase_aspartic_dom_sf"/>
</dbReference>
<dbReference type="PROSITE" id="PS50021">
    <property type="entry name" value="CH"/>
    <property type="match status" value="1"/>
</dbReference>
<dbReference type="GO" id="GO:0006508">
    <property type="term" value="P:proteolysis"/>
    <property type="evidence" value="ECO:0007669"/>
    <property type="project" value="InterPro"/>
</dbReference>
<name>A0A3M0KDT6_HIRRU</name>
<dbReference type="InterPro" id="IPR012337">
    <property type="entry name" value="RNaseH-like_sf"/>
</dbReference>
<keyword evidence="14" id="KW-0472">Membrane</keyword>
<organism evidence="18 19">
    <name type="scientific">Hirundo rustica rustica</name>
    <dbReference type="NCBI Taxonomy" id="333673"/>
    <lineage>
        <taxon>Eukaryota</taxon>
        <taxon>Metazoa</taxon>
        <taxon>Chordata</taxon>
        <taxon>Craniata</taxon>
        <taxon>Vertebrata</taxon>
        <taxon>Euteleostomi</taxon>
        <taxon>Archelosauria</taxon>
        <taxon>Archosauria</taxon>
        <taxon>Dinosauria</taxon>
        <taxon>Saurischia</taxon>
        <taxon>Theropoda</taxon>
        <taxon>Coelurosauria</taxon>
        <taxon>Aves</taxon>
        <taxon>Neognathae</taxon>
        <taxon>Neoaves</taxon>
        <taxon>Telluraves</taxon>
        <taxon>Australaves</taxon>
        <taxon>Passeriformes</taxon>
        <taxon>Sylvioidea</taxon>
        <taxon>Hirundinidae</taxon>
        <taxon>Hirundo</taxon>
    </lineage>
</organism>
<feature type="compositionally biased region" description="Polar residues" evidence="13">
    <location>
        <begin position="252"/>
        <end position="264"/>
    </location>
</feature>
<evidence type="ECO:0000256" key="11">
    <source>
        <dbReference type="ARBA" id="ARBA00023172"/>
    </source>
</evidence>
<feature type="compositionally biased region" description="Low complexity" evidence="13">
    <location>
        <begin position="202"/>
        <end position="221"/>
    </location>
</feature>
<feature type="compositionally biased region" description="Polar residues" evidence="13">
    <location>
        <begin position="283"/>
        <end position="306"/>
    </location>
</feature>
<dbReference type="PANTHER" id="PTHR33064:SF29">
    <property type="entry name" value="PEPTIDASE A2 DOMAIN-CONTAINING PROTEIN-RELATED"/>
    <property type="match status" value="1"/>
</dbReference>
<evidence type="ECO:0000256" key="10">
    <source>
        <dbReference type="ARBA" id="ARBA00023054"/>
    </source>
</evidence>
<keyword evidence="19" id="KW-1185">Reference proteome</keyword>
<keyword evidence="11" id="KW-0233">DNA recombination</keyword>
<keyword evidence="8" id="KW-0229">DNA integration</keyword>
<evidence type="ECO:0000256" key="9">
    <source>
        <dbReference type="ARBA" id="ARBA00022918"/>
    </source>
</evidence>
<dbReference type="InterPro" id="IPR000477">
    <property type="entry name" value="RT_dom"/>
</dbReference>
<feature type="compositionally biased region" description="Polar residues" evidence="13">
    <location>
        <begin position="1078"/>
        <end position="1095"/>
    </location>
</feature>
<dbReference type="SUPFAM" id="SSF53098">
    <property type="entry name" value="Ribonuclease H-like"/>
    <property type="match status" value="1"/>
</dbReference>
<dbReference type="InterPro" id="IPR043502">
    <property type="entry name" value="DNA/RNA_pol_sf"/>
</dbReference>
<evidence type="ECO:0000256" key="13">
    <source>
        <dbReference type="SAM" id="MobiDB-lite"/>
    </source>
</evidence>
<dbReference type="Gene3D" id="3.10.10.10">
    <property type="entry name" value="HIV Type 1 Reverse Transcriptase, subunit A, domain 1"/>
    <property type="match status" value="1"/>
</dbReference>
<dbReference type="InterPro" id="IPR051320">
    <property type="entry name" value="Viral_Replic_Matur_Polypro"/>
</dbReference>
<evidence type="ECO:0000256" key="2">
    <source>
        <dbReference type="ARBA" id="ARBA00010879"/>
    </source>
</evidence>
<dbReference type="GO" id="GO:0015074">
    <property type="term" value="P:DNA integration"/>
    <property type="evidence" value="ECO:0007669"/>
    <property type="project" value="UniProtKB-KW"/>
</dbReference>
<feature type="region of interest" description="Disordered" evidence="13">
    <location>
        <begin position="279"/>
        <end position="306"/>
    </location>
</feature>
<evidence type="ECO:0000256" key="14">
    <source>
        <dbReference type="SAM" id="Phobius"/>
    </source>
</evidence>
<dbReference type="Pfam" id="PF00078">
    <property type="entry name" value="RVT_1"/>
    <property type="match status" value="1"/>
</dbReference>
<dbReference type="InterPro" id="IPR001715">
    <property type="entry name" value="CH_dom"/>
</dbReference>
<feature type="domain" description="Reverse transcriptase" evidence="16">
    <location>
        <begin position="1557"/>
        <end position="1738"/>
    </location>
</feature>
<dbReference type="PROSITE" id="PS50878">
    <property type="entry name" value="RT_POL"/>
    <property type="match status" value="1"/>
</dbReference>
<evidence type="ECO:0000256" key="8">
    <source>
        <dbReference type="ARBA" id="ARBA00022908"/>
    </source>
</evidence>
<dbReference type="FunFam" id="1.10.418.10:FF:000020">
    <property type="entry name" value="Cytospin-A isoform 1"/>
    <property type="match status" value="1"/>
</dbReference>
<dbReference type="PROSITE" id="PS50879">
    <property type="entry name" value="RNASE_H_1"/>
    <property type="match status" value="1"/>
</dbReference>
<comment type="caution">
    <text evidence="18">The sequence shown here is derived from an EMBL/GenBank/DDBJ whole genome shotgun (WGS) entry which is preliminary data.</text>
</comment>
<dbReference type="InterPro" id="IPR036872">
    <property type="entry name" value="CH_dom_sf"/>
</dbReference>
<sequence length="2365" mass="264530">MLTKPGAAAAASGVSRLKKTITTGAISELAESRLKPSTGTVSAAKRTGIPAPRELSSSVSRERAVLRGQANTRKTQPSPTSSGAPTPTKHVRPTSKSKQENEAGDKAVLESQVKELLAEAKTKDSEITKLRCELKKCKEKGSLNAEGMGASNQNLETVSPVDIDPLIRTLQEKNRTFQKELASLGEENRALKEKLLYLENSPLSDTTTSSGGDSSLPTPTTQESSFGSPSKSVSRAEAEERRQHVNGGALRNSGSSSSDVTKASLSPDASDFEHIADVPSRPASASSNHLKGSKCSTAGSSPNNISDLSVASLTERIQKMEENHHSTAEELQATLQELSDQQQMVQELTTENEKLVEEKALLETSFRQHRDRAEQLSQENEKLMTLLQERSKNEAQEGKVLELEQKCAEVLEKAQFEREKLLNIQQQLTSSLRSLEREHQDAQQVIKGLREENEKLLKLLEVEQQSNSTVTKSLEDCKIALEGLKIENGSLKTQLENEKQKAAEMNVMGCTSDNSEVQEMLKVAHAEKAQLEASCTELKQELLKANSELKHIQGLLSKAENEYGQLKEVCDRQAEQLSRTSQKLQEKTSENEADIKNLKETIFELEDQVEQHRAIKLHNNQLISDLESKAMKLEEQKQDTERQLKALTKQMKEDTEEWRRFQADLQTAVVVANDIKCEAQQELRVVKRKLQEEEEKSARLQKELDEVKGSSRLAAEEVDSLESETASRWQGVCLSRASPTPPESAATVKSLIKSFDLGCSGSSGQNISVHKVPRSPLSGIPVRTAPAAAVSPMQRHSVYNNAKPASRGIARHADLSDLPLAGFFEVLIPFWSLGLFSYPEIAPILSLTYSFYIRDAQIRIAILLGSVIMVYKKLIKILEFVLGMFSLWFFRPTLRPSSSSMFWGFINNCTQFVRGGVGDEALQPLLSFFSFESVTSLLEKVQRLLNVKDPTSLVFHLVTFLYIVYSFSRISHTLLNPVGQQTEAREQGDKSVIQAAAKPDSEAKTPAVAAVKKGKKHTDKTDRPVDDDSGEGSSMPPDTKSGVKPPDTQSEAEATDDTQSETEPTDRKSEAQPAATRSGAQPTATTSGARPTATRSGARPTAARAGDTIESFSLKDLRGLRKDYTRRPDESIISWLVRLWDAAGEATILDGTEARHLGSLSHDPVIDQEMMREASPCSLWERVLGSVAQRYLCADDLYMQQTQWKTIEQGIQRLREMAVAEIVFSDDINTRNPDLVPCTPVMWRKLVRLGPQEYSSALAIMKRDETEETVLDMAKKLRTYADAVHGPTHARIAALETRMRKLEDKIEENHKELKQDILQISAVQVRGSGTTRKRSLDREGKGIPRAKLWSFLRDCGENMKRWDGESTDAMTQRLHELLDGKTVEARENRVFWTVWIRWPGTSEPQKYEALVDTGAQCTLLPSRHVGEESVSIAGVTGGSQDFTLVEADVSLTGNEWKRHPIVTGPEAPCILGIDFLRNGYFKDPKGFRWAFGIAAVETEGVKQLNTLPGLSENPSAVGLLRVEEQQVPIATSIVHRRQYRTTRDAVIPIHKMIRELESQGVVSKTHSPFNSPIWPVRKSDGGWRLTVDYRALNEVTPPLSAAVPDMLELQYELESKAAKWYATIDIANAFFSIPLAAECRPQFAFTWRGVQYTWNRLPQGWKHSPTICHGLIQAALEKGEAPEHLQYIDDIIVWGNTAMEVFEKGEKIIQILLKAGFAIKKSKVKGPAREIQFLGVKWHDGRRQIPTEVINKITAMCPPTSKKETQAFLGAIGFWRMHIPEYSQIVSPLYLVTRKKNDFHWGPEQQQAFAQIKQEIAHAVALGPVRTGPDVKNVLYSAAGNNGLSWSLWQKVPGETRGQPLGFWSRSYRGSEANYTPTEKEILAAYEGVQAASEVVGTETQLLLAPRLPVLGWMFKAEVPSTHHATNATWSKWIALITQRARIGNPNRPGILEIITNWPEGENFDLMDEEEQEQVTRAEEAPPYNQLPAEEETRYALFTDGSCRVVGMNRKWKAAVWSPTRQVAQATEGEGGSSQLAELKAVQLALDIAEREKWPKLYLYTDSWMVANALWGWLEKWKKGNWQRRGKPIWAADEWKDIATRVEKLPVKVRHVDAHVPKSRANEEHRNNEQVDQAAKIEVSKIDLDWQHKGELFLARWAHDASGHQGRDATYKWARDRGVDLTMDSISQVIHDYLLKGRNEELKPDHYLRKSPSLESLSKPPMAFSSRMLSSTPSCLKPQSKLSVERKDPLAALAREYGGSKRNALLKWCQKKTEGYQNIDITNFSSSWSDGLAFCALLHTYLPAHIPYQELNSQDKKRNLLLAFQAAESVGIKPSLELSEMMYTDRPDWQSVMQYVAQIYKYFET</sequence>
<evidence type="ECO:0000259" key="16">
    <source>
        <dbReference type="PROSITE" id="PS50878"/>
    </source>
</evidence>
<feature type="domain" description="Calponin-homology (CH)" evidence="15">
    <location>
        <begin position="2259"/>
        <end position="2364"/>
    </location>
</feature>
<dbReference type="CDD" id="cd21257">
    <property type="entry name" value="CH_CYTSB"/>
    <property type="match status" value="1"/>
</dbReference>
<feature type="coiled-coil region" evidence="12">
    <location>
        <begin position="683"/>
        <end position="710"/>
    </location>
</feature>
<feature type="domain" description="RNase H type-1" evidence="17">
    <location>
        <begin position="1991"/>
        <end position="2140"/>
    </location>
</feature>
<feature type="transmembrane region" description="Helical" evidence="14">
    <location>
        <begin position="830"/>
        <end position="853"/>
    </location>
</feature>
<dbReference type="Pfam" id="PF00075">
    <property type="entry name" value="RNase_H"/>
    <property type="match status" value="1"/>
</dbReference>
<dbReference type="Pfam" id="PF17919">
    <property type="entry name" value="RT_RNaseH_2"/>
    <property type="match status" value="1"/>
</dbReference>
<evidence type="ECO:0000256" key="4">
    <source>
        <dbReference type="ARBA" id="ARBA00022679"/>
    </source>
</evidence>
<evidence type="ECO:0000256" key="5">
    <source>
        <dbReference type="ARBA" id="ARBA00022695"/>
    </source>
</evidence>
<dbReference type="STRING" id="333673.A0A3M0KDT6"/>
<dbReference type="InterPro" id="IPR036397">
    <property type="entry name" value="RNaseH_sf"/>
</dbReference>
<dbReference type="OrthoDB" id="21607at2759"/>
<dbReference type="Proteomes" id="UP000269221">
    <property type="component" value="Unassembled WGS sequence"/>
</dbReference>
<dbReference type="PANTHER" id="PTHR33064">
    <property type="entry name" value="POL PROTEIN"/>
    <property type="match status" value="1"/>
</dbReference>
<feature type="coiled-coil region" evidence="12">
    <location>
        <begin position="1292"/>
        <end position="1319"/>
    </location>
</feature>
<dbReference type="Gene3D" id="2.40.70.10">
    <property type="entry name" value="Acid Proteases"/>
    <property type="match status" value="1"/>
</dbReference>
<dbReference type="Gene3D" id="3.30.420.10">
    <property type="entry name" value="Ribonuclease H-like superfamily/Ribonuclease H"/>
    <property type="match status" value="1"/>
</dbReference>
<feature type="compositionally biased region" description="Polar residues" evidence="13">
    <location>
        <begin position="222"/>
        <end position="233"/>
    </location>
</feature>
<feature type="compositionally biased region" description="Basic and acidic residues" evidence="13">
    <location>
        <begin position="97"/>
        <end position="107"/>
    </location>
</feature>
<comment type="similarity">
    <text evidence="2">Belongs to the beta type-B retroviral polymerase family. HERV class-II K(HML-2) pol subfamily.</text>
</comment>
<dbReference type="GO" id="GO:0003723">
    <property type="term" value="F:RNA binding"/>
    <property type="evidence" value="ECO:0007669"/>
    <property type="project" value="UniProtKB-KW"/>
</dbReference>
<dbReference type="Pfam" id="PF00307">
    <property type="entry name" value="CH"/>
    <property type="match status" value="1"/>
</dbReference>
<evidence type="ECO:0000259" key="17">
    <source>
        <dbReference type="PROSITE" id="PS50879"/>
    </source>
</evidence>
<feature type="region of interest" description="Disordered" evidence="13">
    <location>
        <begin position="202"/>
        <end position="265"/>
    </location>
</feature>
<dbReference type="GO" id="GO:0006310">
    <property type="term" value="P:DNA recombination"/>
    <property type="evidence" value="ECO:0007669"/>
    <property type="project" value="UniProtKB-KW"/>
</dbReference>
<evidence type="ECO:0000256" key="12">
    <source>
        <dbReference type="SAM" id="Coils"/>
    </source>
</evidence>
<dbReference type="SMART" id="SM00033">
    <property type="entry name" value="CH"/>
    <property type="match status" value="1"/>
</dbReference>
<dbReference type="EMBL" id="QRBI01000111">
    <property type="protein sequence ID" value="RMC10691.1"/>
    <property type="molecule type" value="Genomic_DNA"/>
</dbReference>
<dbReference type="GO" id="GO:0003964">
    <property type="term" value="F:RNA-directed DNA polymerase activity"/>
    <property type="evidence" value="ECO:0007669"/>
    <property type="project" value="UniProtKB-KW"/>
</dbReference>
<protein>
    <recommendedName>
        <fullName evidence="3">ribonuclease H</fullName>
        <ecNumber evidence="3">3.1.26.4</ecNumber>
    </recommendedName>
</protein>
<evidence type="ECO:0000313" key="18">
    <source>
        <dbReference type="EMBL" id="RMC10691.1"/>
    </source>
</evidence>
<dbReference type="GO" id="GO:0004523">
    <property type="term" value="F:RNA-DNA hybrid ribonuclease activity"/>
    <property type="evidence" value="ECO:0007669"/>
    <property type="project" value="UniProtKB-EC"/>
</dbReference>
<evidence type="ECO:0000259" key="15">
    <source>
        <dbReference type="PROSITE" id="PS50021"/>
    </source>
</evidence>
<keyword evidence="9" id="KW-0695">RNA-directed DNA polymerase</keyword>
<dbReference type="SUPFAM" id="SSF56672">
    <property type="entry name" value="DNA/RNA polymerases"/>
    <property type="match status" value="1"/>
</dbReference>
<evidence type="ECO:0000256" key="3">
    <source>
        <dbReference type="ARBA" id="ARBA00012180"/>
    </source>
</evidence>
<feature type="compositionally biased region" description="Low complexity" evidence="13">
    <location>
        <begin position="75"/>
        <end position="88"/>
    </location>
</feature>
<dbReference type="SUPFAM" id="SSF47576">
    <property type="entry name" value="Calponin-homology domain, CH-domain"/>
    <property type="match status" value="1"/>
</dbReference>
<dbReference type="InterPro" id="IPR043128">
    <property type="entry name" value="Rev_trsase/Diguanyl_cyclase"/>
</dbReference>
<keyword evidence="4" id="KW-0808">Transferase</keyword>
<accession>A0A3M0KDT6</accession>